<evidence type="ECO:0000313" key="7">
    <source>
        <dbReference type="EMBL" id="OFI46683.1"/>
    </source>
</evidence>
<organism evidence="7 8">
    <name type="scientific">Floricoccus penangensis</name>
    <dbReference type="NCBI Taxonomy" id="1859475"/>
    <lineage>
        <taxon>Bacteria</taxon>
        <taxon>Bacillati</taxon>
        <taxon>Bacillota</taxon>
        <taxon>Bacilli</taxon>
        <taxon>Lactobacillales</taxon>
        <taxon>Streptococcaceae</taxon>
        <taxon>Floricoccus</taxon>
    </lineage>
</organism>
<keyword evidence="3" id="KW-0326">Glycosidase</keyword>
<sequence length="522" mass="59454">MKKHFYITMAALTLLGLSACSTESSAKPTKSTNDLYGNYYEIFTGSFYDSDGDGKGDLKGITEKLDYLNTGKKDTTDDLKVDGVWLTPIMKSPSYHKYDVIDYYQVDPSFGSMEDFENLVKESKNHNIKVIIDLVLNHTSSENEWFKAAKRAVLGTGSKEDQKYKDFYNFSREQKEGYVSLGEGWYYEARFWEGMPDLNLKNEDVRTEIKKITDFWIKKGIAGFRLDAVGEYYTGETEKDNEFTKWFMETVQKQNKDVYVVGEVWNDAYNIESHYESGIDSLFNFPFAQAKKYGVIAETVQLGNGQNFADKLVTWDMAIKEKNKGAIDAPFLSNHDGDRSANTFNTLEQKKMAANTYLLMPGNPFIYYGEEIGMTGKGADENKRQPMIFNNDGKGQPKPFENSSMKAETDGGSVEVQEKNPDSVLSWYKKVLRAKSNYPEIARGEITNLESDEKNIAILSYEYEDEKVAVIHNFSDKEDLTIDLPKEISKYKIKETLSAFKGEAKLENGKLTIPKYTSLILK</sequence>
<dbReference type="PROSITE" id="PS51257">
    <property type="entry name" value="PROKAR_LIPOPROTEIN"/>
    <property type="match status" value="1"/>
</dbReference>
<gene>
    <name evidence="7" type="ORF">BG262_02465</name>
</gene>
<proteinExistence type="inferred from homology"/>
<accession>A0A9Q5JGG1</accession>
<dbReference type="OrthoDB" id="9805159at2"/>
<dbReference type="Gene3D" id="3.90.400.10">
    <property type="entry name" value="Oligo-1,6-glucosidase, Domain 2"/>
    <property type="match status" value="1"/>
</dbReference>
<evidence type="ECO:0000256" key="1">
    <source>
        <dbReference type="ARBA" id="ARBA00008061"/>
    </source>
</evidence>
<dbReference type="InterPro" id="IPR006047">
    <property type="entry name" value="GH13_cat_dom"/>
</dbReference>
<dbReference type="CDD" id="cd11316">
    <property type="entry name" value="AmyAc_bac2_AmyA"/>
    <property type="match status" value="1"/>
</dbReference>
<dbReference type="InterPro" id="IPR045857">
    <property type="entry name" value="O16G_dom_2"/>
</dbReference>
<feature type="chain" id="PRO_5040251899" description="Glycosyl hydrolase family 13 catalytic domain-containing protein" evidence="5">
    <location>
        <begin position="27"/>
        <end position="522"/>
    </location>
</feature>
<feature type="domain" description="Glycosyl hydrolase family 13 catalytic" evidence="6">
    <location>
        <begin position="41"/>
        <end position="417"/>
    </location>
</feature>
<feature type="region of interest" description="Disordered" evidence="4">
    <location>
        <begin position="390"/>
        <end position="416"/>
    </location>
</feature>
<feature type="signal peptide" evidence="5">
    <location>
        <begin position="1"/>
        <end position="26"/>
    </location>
</feature>
<comment type="caution">
    <text evidence="7">The sequence shown here is derived from an EMBL/GenBank/DDBJ whole genome shotgun (WGS) entry which is preliminary data.</text>
</comment>
<dbReference type="SUPFAM" id="SSF51011">
    <property type="entry name" value="Glycosyl hydrolase domain"/>
    <property type="match status" value="1"/>
</dbReference>
<dbReference type="GO" id="GO:0009313">
    <property type="term" value="P:oligosaccharide catabolic process"/>
    <property type="evidence" value="ECO:0007669"/>
    <property type="project" value="TreeGrafter"/>
</dbReference>
<keyword evidence="2" id="KW-0378">Hydrolase</keyword>
<dbReference type="InterPro" id="IPR013780">
    <property type="entry name" value="Glyco_hydro_b"/>
</dbReference>
<dbReference type="Gene3D" id="3.20.20.80">
    <property type="entry name" value="Glycosidases"/>
    <property type="match status" value="1"/>
</dbReference>
<evidence type="ECO:0000313" key="8">
    <source>
        <dbReference type="Proteomes" id="UP000177273"/>
    </source>
</evidence>
<dbReference type="InterPro" id="IPR056300">
    <property type="entry name" value="SusG-like_C"/>
</dbReference>
<evidence type="ECO:0000256" key="2">
    <source>
        <dbReference type="ARBA" id="ARBA00022801"/>
    </source>
</evidence>
<dbReference type="Proteomes" id="UP000177273">
    <property type="component" value="Unassembled WGS sequence"/>
</dbReference>
<dbReference type="EMBL" id="MKIQ01000027">
    <property type="protein sequence ID" value="OFI46683.1"/>
    <property type="molecule type" value="Genomic_DNA"/>
</dbReference>
<dbReference type="InterPro" id="IPR017853">
    <property type="entry name" value="GH"/>
</dbReference>
<dbReference type="Pfam" id="PF23915">
    <property type="entry name" value="SusG_C"/>
    <property type="match status" value="1"/>
</dbReference>
<dbReference type="PANTHER" id="PTHR10357:SF179">
    <property type="entry name" value="NEUTRAL AND BASIC AMINO ACID TRANSPORT PROTEIN RBAT"/>
    <property type="match status" value="1"/>
</dbReference>
<keyword evidence="5" id="KW-0732">Signal</keyword>
<evidence type="ECO:0000256" key="3">
    <source>
        <dbReference type="ARBA" id="ARBA00023295"/>
    </source>
</evidence>
<evidence type="ECO:0000259" key="6">
    <source>
        <dbReference type="SMART" id="SM00642"/>
    </source>
</evidence>
<dbReference type="RefSeq" id="WP_070787816.1">
    <property type="nucleotide sequence ID" value="NZ_MKIQ01000027.1"/>
</dbReference>
<keyword evidence="8" id="KW-1185">Reference proteome</keyword>
<dbReference type="AlphaFoldDB" id="A0A9Q5JGG1"/>
<dbReference type="PANTHER" id="PTHR10357">
    <property type="entry name" value="ALPHA-AMYLASE FAMILY MEMBER"/>
    <property type="match status" value="1"/>
</dbReference>
<comment type="similarity">
    <text evidence="1">Belongs to the glycosyl hydrolase 13 family.</text>
</comment>
<dbReference type="GO" id="GO:0004556">
    <property type="term" value="F:alpha-amylase activity"/>
    <property type="evidence" value="ECO:0007669"/>
    <property type="project" value="TreeGrafter"/>
</dbReference>
<dbReference type="Pfam" id="PF00128">
    <property type="entry name" value="Alpha-amylase"/>
    <property type="match status" value="1"/>
</dbReference>
<reference evidence="8" key="1">
    <citation type="submission" date="2016-09" db="EMBL/GenBank/DDBJ databases">
        <title>Draft genome sequence of a novel species of the family Streptococcaceae isolated from flowers.</title>
        <authorList>
            <person name="Chuah L.-O."/>
            <person name="Yap K.-P."/>
            <person name="Thong K.L."/>
            <person name="Liong M.T."/>
            <person name="Ahmad R."/>
            <person name="Rusul G."/>
        </authorList>
    </citation>
    <scope>NUCLEOTIDE SEQUENCE [LARGE SCALE GENOMIC DNA]</scope>
    <source>
        <strain evidence="8">HibF3</strain>
    </source>
</reference>
<dbReference type="SUPFAM" id="SSF51445">
    <property type="entry name" value="(Trans)glycosidases"/>
    <property type="match status" value="1"/>
</dbReference>
<protein>
    <recommendedName>
        <fullName evidence="6">Glycosyl hydrolase family 13 catalytic domain-containing protein</fullName>
    </recommendedName>
</protein>
<dbReference type="SMART" id="SM00642">
    <property type="entry name" value="Aamy"/>
    <property type="match status" value="1"/>
</dbReference>
<dbReference type="Gene3D" id="2.60.40.1180">
    <property type="entry name" value="Golgi alpha-mannosidase II"/>
    <property type="match status" value="1"/>
</dbReference>
<evidence type="ECO:0000256" key="5">
    <source>
        <dbReference type="SAM" id="SignalP"/>
    </source>
</evidence>
<evidence type="ECO:0000256" key="4">
    <source>
        <dbReference type="SAM" id="MobiDB-lite"/>
    </source>
</evidence>
<name>A0A9Q5JGG1_9LACT</name>